<evidence type="ECO:0000256" key="1">
    <source>
        <dbReference type="SAM" id="MobiDB-lite"/>
    </source>
</evidence>
<gene>
    <name evidence="2" type="ORF">FWK35_00019652</name>
</gene>
<proteinExistence type="predicted"/>
<dbReference type="OrthoDB" id="4096362at2759"/>
<feature type="compositionally biased region" description="Polar residues" evidence="1">
    <location>
        <begin position="1"/>
        <end position="13"/>
    </location>
</feature>
<feature type="region of interest" description="Disordered" evidence="1">
    <location>
        <begin position="1"/>
        <end position="20"/>
    </location>
</feature>
<feature type="region of interest" description="Disordered" evidence="1">
    <location>
        <begin position="164"/>
        <end position="191"/>
    </location>
</feature>
<organism evidence="2 3">
    <name type="scientific">Aphis craccivora</name>
    <name type="common">Cowpea aphid</name>
    <dbReference type="NCBI Taxonomy" id="307492"/>
    <lineage>
        <taxon>Eukaryota</taxon>
        <taxon>Metazoa</taxon>
        <taxon>Ecdysozoa</taxon>
        <taxon>Arthropoda</taxon>
        <taxon>Hexapoda</taxon>
        <taxon>Insecta</taxon>
        <taxon>Pterygota</taxon>
        <taxon>Neoptera</taxon>
        <taxon>Paraneoptera</taxon>
        <taxon>Hemiptera</taxon>
        <taxon>Sternorrhyncha</taxon>
        <taxon>Aphidomorpha</taxon>
        <taxon>Aphidoidea</taxon>
        <taxon>Aphididae</taxon>
        <taxon>Aphidini</taxon>
        <taxon>Aphis</taxon>
        <taxon>Aphis</taxon>
    </lineage>
</organism>
<comment type="caution">
    <text evidence="2">The sequence shown here is derived from an EMBL/GenBank/DDBJ whole genome shotgun (WGS) entry which is preliminary data.</text>
</comment>
<keyword evidence="2" id="KW-0808">Transferase</keyword>
<dbReference type="Proteomes" id="UP000478052">
    <property type="component" value="Unassembled WGS sequence"/>
</dbReference>
<feature type="region of interest" description="Disordered" evidence="1">
    <location>
        <begin position="127"/>
        <end position="148"/>
    </location>
</feature>
<dbReference type="EMBL" id="VUJU01005550">
    <property type="protein sequence ID" value="KAF0750893.1"/>
    <property type="molecule type" value="Genomic_DNA"/>
</dbReference>
<keyword evidence="3" id="KW-1185">Reference proteome</keyword>
<feature type="compositionally biased region" description="Basic and acidic residues" evidence="1">
    <location>
        <begin position="176"/>
        <end position="191"/>
    </location>
</feature>
<dbReference type="GO" id="GO:0016740">
    <property type="term" value="F:transferase activity"/>
    <property type="evidence" value="ECO:0007669"/>
    <property type="project" value="UniProtKB-KW"/>
</dbReference>
<reference evidence="2 3" key="1">
    <citation type="submission" date="2019-08" db="EMBL/GenBank/DDBJ databases">
        <title>Whole genome of Aphis craccivora.</title>
        <authorList>
            <person name="Voronova N.V."/>
            <person name="Shulinski R.S."/>
            <person name="Bandarenka Y.V."/>
            <person name="Zhorov D.G."/>
            <person name="Warner D."/>
        </authorList>
    </citation>
    <scope>NUCLEOTIDE SEQUENCE [LARGE SCALE GENOMIC DNA]</scope>
    <source>
        <strain evidence="2">180601</strain>
        <tissue evidence="2">Whole Body</tissue>
    </source>
</reference>
<evidence type="ECO:0000313" key="2">
    <source>
        <dbReference type="EMBL" id="KAF0750893.1"/>
    </source>
</evidence>
<sequence>MYHSVSNPGTPTQVKRPDFIGVGTSTKHYEYQERSPQRRFLSEGDILREHERPPSYPRINNTVDNIQELAGSPQRGVYTWKDTPGTTGSYYVPRQAPTFNYCAAHNDYRSNPTSPTTKTYYPVRGGVPVYPPQPSPVGKKKPPPIQTRRPMSFARALDHDAMEMSINRGNSTDNGSPDRKSAYDKNYEISV</sequence>
<protein>
    <submittedName>
        <fullName evidence="2">Palmitoyltransferase ZDHHC5 isoform X2</fullName>
    </submittedName>
</protein>
<dbReference type="AlphaFoldDB" id="A0A6G0Y7V6"/>
<accession>A0A6G0Y7V6</accession>
<name>A0A6G0Y7V6_APHCR</name>
<evidence type="ECO:0000313" key="3">
    <source>
        <dbReference type="Proteomes" id="UP000478052"/>
    </source>
</evidence>